<evidence type="ECO:0000313" key="4">
    <source>
        <dbReference type="Proteomes" id="UP000297918"/>
    </source>
</evidence>
<dbReference type="InterPro" id="IPR007460">
    <property type="entry name" value="BrnT_toxin"/>
</dbReference>
<dbReference type="EMBL" id="RQFM01000010">
    <property type="protein sequence ID" value="TGK88528.1"/>
    <property type="molecule type" value="Genomic_DNA"/>
</dbReference>
<reference evidence="2" key="1">
    <citation type="submission" date="2018-10" db="EMBL/GenBank/DDBJ databases">
        <authorList>
            <person name="Vincent A.T."/>
            <person name="Schiettekatte O."/>
            <person name="Bourhy P."/>
            <person name="Veyrier F.J."/>
            <person name="Picardeau M."/>
        </authorList>
    </citation>
    <scope>NUCLEOTIDE SEQUENCE</scope>
    <source>
        <strain evidence="2">201800281</strain>
    </source>
</reference>
<protein>
    <submittedName>
        <fullName evidence="1">BrnT family toxin</fullName>
    </submittedName>
</protein>
<dbReference type="AlphaFoldDB" id="A0A4R9IJ19"/>
<dbReference type="Gene3D" id="3.10.450.530">
    <property type="entry name" value="Ribonuclease toxin, BrnT, of type II toxin-antitoxin system"/>
    <property type="match status" value="1"/>
</dbReference>
<dbReference type="Proteomes" id="UP000297394">
    <property type="component" value="Unassembled WGS sequence"/>
</dbReference>
<evidence type="ECO:0000313" key="3">
    <source>
        <dbReference type="Proteomes" id="UP000297394"/>
    </source>
</evidence>
<comment type="caution">
    <text evidence="1">The sequence shown here is derived from an EMBL/GenBank/DDBJ whole genome shotgun (WGS) entry which is preliminary data.</text>
</comment>
<name>A0A4R9IJ19_9LEPT</name>
<organism evidence="1 3">
    <name type="scientific">Leptospira bourretii</name>
    <dbReference type="NCBI Taxonomy" id="2484962"/>
    <lineage>
        <taxon>Bacteria</taxon>
        <taxon>Pseudomonadati</taxon>
        <taxon>Spirochaetota</taxon>
        <taxon>Spirochaetia</taxon>
        <taxon>Leptospirales</taxon>
        <taxon>Leptospiraceae</taxon>
        <taxon>Leptospira</taxon>
    </lineage>
</organism>
<dbReference type="EMBL" id="RQFL01000031">
    <property type="protein sequence ID" value="TGK89174.1"/>
    <property type="molecule type" value="Genomic_DNA"/>
</dbReference>
<proteinExistence type="predicted"/>
<evidence type="ECO:0000313" key="1">
    <source>
        <dbReference type="EMBL" id="TGK88528.1"/>
    </source>
</evidence>
<keyword evidence="4" id="KW-1185">Reference proteome</keyword>
<dbReference type="OrthoDB" id="9798158at2"/>
<dbReference type="InterPro" id="IPR038573">
    <property type="entry name" value="BrnT_sf"/>
</dbReference>
<gene>
    <name evidence="1" type="ORF">EHQ23_06795</name>
    <name evidence="2" type="ORF">EHQ26_19320</name>
</gene>
<evidence type="ECO:0000313" key="2">
    <source>
        <dbReference type="EMBL" id="TGK89174.1"/>
    </source>
</evidence>
<dbReference type="Proteomes" id="UP000297918">
    <property type="component" value="Unassembled WGS sequence"/>
</dbReference>
<reference evidence="3 4" key="2">
    <citation type="journal article" date="2019" name="PLoS Negl. Trop. Dis.">
        <title>Revisiting the worldwide diversity of Leptospira species in the environment.</title>
        <authorList>
            <person name="Vincent A.T."/>
            <person name="Schiettekatte O."/>
            <person name="Bourhy P."/>
            <person name="Veyrier F.J."/>
            <person name="Picardeau M."/>
        </authorList>
    </citation>
    <scope>NUCLEOTIDE SEQUENCE [LARGE SCALE GENOMIC DNA]</scope>
    <source>
        <strain evidence="1 3">201800280</strain>
        <strain evidence="4">201800281</strain>
    </source>
</reference>
<accession>A0A4R9IJ19</accession>
<sequence>MYILEIYMKLPDFTLIEGFDWDKGNINKNWLKHQVKAGEIEEVFFNEPLLIAHDENHSEIEMRFAALGISNDSRRLFAVFTIRNNKIRIISVRDMSKKERKIYENYQKENS</sequence>
<dbReference type="Pfam" id="PF04365">
    <property type="entry name" value="BrnT_toxin"/>
    <property type="match status" value="1"/>
</dbReference>